<dbReference type="AlphaFoldDB" id="C2KZH1"/>
<evidence type="ECO:0000259" key="1">
    <source>
        <dbReference type="PROSITE" id="PS51186"/>
    </source>
</evidence>
<dbReference type="HOGENOM" id="CLU_013985_3_2_9"/>
<comment type="caution">
    <text evidence="2">The sequence shown here is derived from an EMBL/GenBank/DDBJ whole genome shotgun (WGS) entry which is preliminary data.</text>
</comment>
<dbReference type="PANTHER" id="PTHR43415">
    <property type="entry name" value="SPERMIDINE N(1)-ACETYLTRANSFERASE"/>
    <property type="match status" value="1"/>
</dbReference>
<protein>
    <submittedName>
        <fullName evidence="2">Acetyltransferase, GNAT family</fullName>
    </submittedName>
</protein>
<dbReference type="Pfam" id="PF13302">
    <property type="entry name" value="Acetyltransf_3"/>
    <property type="match status" value="1"/>
</dbReference>
<evidence type="ECO:0000313" key="2">
    <source>
        <dbReference type="EMBL" id="EEJ50801.1"/>
    </source>
</evidence>
<dbReference type="eggNOG" id="COG1670">
    <property type="taxonomic scope" value="Bacteria"/>
</dbReference>
<dbReference type="InterPro" id="IPR016181">
    <property type="entry name" value="Acyl_CoA_acyltransferase"/>
</dbReference>
<dbReference type="OrthoDB" id="9795206at2"/>
<dbReference type="InParanoid" id="C2KZH1"/>
<dbReference type="EMBL" id="ACKX01000189">
    <property type="protein sequence ID" value="EEJ50801.1"/>
    <property type="molecule type" value="Genomic_DNA"/>
</dbReference>
<reference evidence="2 3" key="1">
    <citation type="submission" date="2009-04" db="EMBL/GenBank/DDBJ databases">
        <authorList>
            <person name="Qin X."/>
            <person name="Bachman B."/>
            <person name="Battles P."/>
            <person name="Bell A."/>
            <person name="Bess C."/>
            <person name="Bickham C."/>
            <person name="Chaboub L."/>
            <person name="Chen D."/>
            <person name="Coyle M."/>
            <person name="Deiros D.R."/>
            <person name="Dinh H."/>
            <person name="Forbes L."/>
            <person name="Fowler G."/>
            <person name="Francisco L."/>
            <person name="Fu Q."/>
            <person name="Gubbala S."/>
            <person name="Hale W."/>
            <person name="Han Y."/>
            <person name="Hemphill L."/>
            <person name="Highlander S.K."/>
            <person name="Hirani K."/>
            <person name="Hogues M."/>
            <person name="Jackson L."/>
            <person name="Jakkamsetti A."/>
            <person name="Javaid M."/>
            <person name="Jiang H."/>
            <person name="Korchina V."/>
            <person name="Kovar C."/>
            <person name="Lara F."/>
            <person name="Lee S."/>
            <person name="Mata R."/>
            <person name="Mathew T."/>
            <person name="Moen C."/>
            <person name="Morales K."/>
            <person name="Munidasa M."/>
            <person name="Nazareth L."/>
            <person name="Ngo R."/>
            <person name="Nguyen L."/>
            <person name="Okwuonu G."/>
            <person name="Ongeri F."/>
            <person name="Patil S."/>
            <person name="Petrosino J."/>
            <person name="Pham C."/>
            <person name="Pham P."/>
            <person name="Pu L.-L."/>
            <person name="Puazo M."/>
            <person name="Raj R."/>
            <person name="Reid J."/>
            <person name="Rouhana J."/>
            <person name="Saada N."/>
            <person name="Shang Y."/>
            <person name="Simmons D."/>
            <person name="Thornton R."/>
            <person name="Warren J."/>
            <person name="Weissenberger G."/>
            <person name="Zhang J."/>
            <person name="Zhang L."/>
            <person name="Zhou C."/>
            <person name="Zhu D."/>
            <person name="Muzny D."/>
            <person name="Worley K."/>
            <person name="Gibbs R."/>
        </authorList>
    </citation>
    <scope>NUCLEOTIDE SEQUENCE [LARGE SCALE GENOMIC DNA]</scope>
    <source>
        <strain evidence="2 3">F0268</strain>
    </source>
</reference>
<proteinExistence type="predicted"/>
<keyword evidence="2" id="KW-0808">Transferase</keyword>
<keyword evidence="3" id="KW-1185">Reference proteome</keyword>
<sequence>MEHSYNKKNKNILVRQIEKQDLELLRSWRNNPENCKYLTPIPHITEEAQKKWYTEYLKDKEQIIFAIEETEKLGRCVGSIALYNFKDSSVEVGKIMVGDPDAHGLHVALHALEAVMEVAVQHLGIKRFYLHVFKNNLPALITYKRAGFKKTSEEIKQNGEVEYRMEKDTY</sequence>
<dbReference type="Gene3D" id="3.40.630.30">
    <property type="match status" value="1"/>
</dbReference>
<dbReference type="GO" id="GO:0016747">
    <property type="term" value="F:acyltransferase activity, transferring groups other than amino-acyl groups"/>
    <property type="evidence" value="ECO:0007669"/>
    <property type="project" value="InterPro"/>
</dbReference>
<dbReference type="SUPFAM" id="SSF55729">
    <property type="entry name" value="Acyl-CoA N-acyltransferases (Nat)"/>
    <property type="match status" value="1"/>
</dbReference>
<organism evidence="2 3">
    <name type="scientific">Oribacterium sinus F0268</name>
    <dbReference type="NCBI Taxonomy" id="585501"/>
    <lineage>
        <taxon>Bacteria</taxon>
        <taxon>Bacillati</taxon>
        <taxon>Bacillota</taxon>
        <taxon>Clostridia</taxon>
        <taxon>Lachnospirales</taxon>
        <taxon>Lachnospiraceae</taxon>
        <taxon>Oribacterium</taxon>
    </lineage>
</organism>
<dbReference type="Proteomes" id="UP000004121">
    <property type="component" value="Unassembled WGS sequence"/>
</dbReference>
<dbReference type="STRING" id="585501.HMPREF6123_1890"/>
<name>C2KZH1_9FIRM</name>
<accession>C2KZH1</accession>
<dbReference type="PROSITE" id="PS51186">
    <property type="entry name" value="GNAT"/>
    <property type="match status" value="1"/>
</dbReference>
<evidence type="ECO:0000313" key="3">
    <source>
        <dbReference type="Proteomes" id="UP000004121"/>
    </source>
</evidence>
<dbReference type="PANTHER" id="PTHR43415:SF3">
    <property type="entry name" value="GNAT-FAMILY ACETYLTRANSFERASE"/>
    <property type="match status" value="1"/>
</dbReference>
<dbReference type="InterPro" id="IPR000182">
    <property type="entry name" value="GNAT_dom"/>
</dbReference>
<gene>
    <name evidence="2" type="ORF">HMPREF6123_1890</name>
</gene>
<feature type="domain" description="N-acetyltransferase" evidence="1">
    <location>
        <begin position="12"/>
        <end position="170"/>
    </location>
</feature>
<dbReference type="RefSeq" id="WP_007157036.1">
    <property type="nucleotide sequence ID" value="NZ_GG668534.1"/>
</dbReference>